<dbReference type="PANTHER" id="PTHR46652">
    <property type="entry name" value="LEUCINE-RICH REPEAT AND IQ DOMAIN-CONTAINING PROTEIN 1-RELATED"/>
    <property type="match status" value="1"/>
</dbReference>
<dbReference type="PANTHER" id="PTHR46652:SF8">
    <property type="entry name" value="LEUCINE RICH REPEAT CONTAINING 23"/>
    <property type="match status" value="1"/>
</dbReference>
<dbReference type="EMBL" id="JABWAB010000001">
    <property type="protein sequence ID" value="KAF6059312.1"/>
    <property type="molecule type" value="Genomic_DNA"/>
</dbReference>
<organism evidence="3 4">
    <name type="scientific">Candida parapsilosis</name>
    <name type="common">Yeast</name>
    <dbReference type="NCBI Taxonomy" id="5480"/>
    <lineage>
        <taxon>Eukaryota</taxon>
        <taxon>Fungi</taxon>
        <taxon>Dikarya</taxon>
        <taxon>Ascomycota</taxon>
        <taxon>Saccharomycotina</taxon>
        <taxon>Pichiomycetes</taxon>
        <taxon>Debaryomycetaceae</taxon>
        <taxon>Candida/Lodderomyces clade</taxon>
        <taxon>Candida</taxon>
    </lineage>
</organism>
<keyword evidence="2" id="KW-0677">Repeat</keyword>
<comment type="caution">
    <text evidence="3">The sequence shown here is derived from an EMBL/GenBank/DDBJ whole genome shotgun (WGS) entry which is preliminary data.</text>
</comment>
<dbReference type="OrthoDB" id="266138at2759"/>
<dbReference type="InterPro" id="IPR050836">
    <property type="entry name" value="SDS22/Internalin_LRR"/>
</dbReference>
<dbReference type="Gene3D" id="3.80.10.10">
    <property type="entry name" value="Ribonuclease Inhibitor"/>
    <property type="match status" value="3"/>
</dbReference>
<dbReference type="InterPro" id="IPR008615">
    <property type="entry name" value="FNIP"/>
</dbReference>
<dbReference type="Proteomes" id="UP000590412">
    <property type="component" value="Unassembled WGS sequence"/>
</dbReference>
<dbReference type="Pfam" id="PF05725">
    <property type="entry name" value="FNIP"/>
    <property type="match status" value="1"/>
</dbReference>
<proteinExistence type="predicted"/>
<accession>A0A8X7TDB9</accession>
<protein>
    <submittedName>
        <fullName evidence="3">Leucine rich repeat family protein</fullName>
    </submittedName>
</protein>
<dbReference type="SUPFAM" id="SSF52058">
    <property type="entry name" value="L domain-like"/>
    <property type="match status" value="1"/>
</dbReference>
<evidence type="ECO:0000313" key="4">
    <source>
        <dbReference type="Proteomes" id="UP000590412"/>
    </source>
</evidence>
<evidence type="ECO:0000313" key="3">
    <source>
        <dbReference type="EMBL" id="KAF6059312.1"/>
    </source>
</evidence>
<keyword evidence="1" id="KW-0433">Leucine-rich repeat</keyword>
<dbReference type="InterPro" id="IPR032675">
    <property type="entry name" value="LRR_dom_sf"/>
</dbReference>
<reference evidence="3" key="1">
    <citation type="submission" date="2020-03" db="EMBL/GenBank/DDBJ databases">
        <title>FDA dAtabase for Regulatory Grade micrObial Sequences (FDA-ARGOS): Supporting development and validation of Infectious Disease Dx tests.</title>
        <authorList>
            <person name="Campos J."/>
            <person name="Goldberg B."/>
            <person name="Tallon L."/>
            <person name="Sadzewicz L."/>
            <person name="Vavikolanu K."/>
            <person name="Mehta A."/>
            <person name="Aluvathingal J."/>
            <person name="Nadendla S."/>
            <person name="Nandy P."/>
            <person name="Geyer C."/>
            <person name="Yan Y."/>
            <person name="Sichtig H."/>
        </authorList>
    </citation>
    <scope>NUCLEOTIDE SEQUENCE [LARGE SCALE GENOMIC DNA]</scope>
    <source>
        <strain evidence="3">FDAARGOS_652</strain>
    </source>
</reference>
<evidence type="ECO:0000256" key="1">
    <source>
        <dbReference type="ARBA" id="ARBA00022614"/>
    </source>
</evidence>
<gene>
    <name evidence="3" type="ORF">FOB60_000894</name>
</gene>
<evidence type="ECO:0000256" key="2">
    <source>
        <dbReference type="ARBA" id="ARBA00022737"/>
    </source>
</evidence>
<sequence length="577" mass="65302">MTGHKINHRLVVMTDSSKHYDKDRFVDDLKEMKNTEVTTIEIEKIDKDKLEFPDDFEYIHLLVQCEEKKWDQLTKFIDFLKKNPNLLTDKTSVGCHILFKSDKCWKDYSAAQVKQYKQFMSSLQEICGNKVTHLSFIDKFDFEDDDKPQVDAEIKSDIEPWENLEKLDYIHCCVEEFPEIKFPKTLEALNINGDYFLSSLDNFKFPNKLKSFQASSGALAYINRVYFPNALETLILSGNKMYVLDGISFPKSLINLDVSENRIDSLAGARWPPKLESLSIACNPIETLKGVVFPPSLKILDAGSIPNDAMVGVKFPESLEVLNLQSAMTTPRGLKVPPNVKTLVLTGDGVSSVNSLKLPDGIETLYLNENKIKTLNKVQFPSNLKELYLGDNLLTTLKNVVFPDSLETLDIENEPGCMSSEKQIITLKDVILPPKLKVLKLGYQGIRILENYEFPDSLTYLSLPYNDMKSIRSVKFGNDLKKLDLSGNPELLSLENVKIPESVTELRIPEEMVPNLPADIVDRANKGSLVLKKIHTDLSAYDTPIDLESSGIITSDEISGILAKKKEERIARYEKAE</sequence>
<dbReference type="AlphaFoldDB" id="A0A8X7TDB9"/>
<name>A0A8X7TDB9_CANPA</name>